<dbReference type="InterPro" id="IPR015374">
    <property type="entry name" value="ChAPs"/>
</dbReference>
<dbReference type="PROSITE" id="PS50005">
    <property type="entry name" value="TPR"/>
    <property type="match status" value="3"/>
</dbReference>
<evidence type="ECO:0000256" key="2">
    <source>
        <dbReference type="ARBA" id="ARBA00022803"/>
    </source>
</evidence>
<dbReference type="InterPro" id="IPR011990">
    <property type="entry name" value="TPR-like_helical_dom_sf"/>
</dbReference>
<dbReference type="STRING" id="1316936.K678_05398"/>
<keyword evidence="4" id="KW-0732">Signal</keyword>
<dbReference type="EMBL" id="AQPH01000013">
    <property type="protein sequence ID" value="EPY02507.1"/>
    <property type="molecule type" value="Genomic_DNA"/>
</dbReference>
<dbReference type="Pfam" id="PF09295">
    <property type="entry name" value="ChAPs"/>
    <property type="match status" value="1"/>
</dbReference>
<evidence type="ECO:0000256" key="4">
    <source>
        <dbReference type="SAM" id="SignalP"/>
    </source>
</evidence>
<evidence type="ECO:0000313" key="5">
    <source>
        <dbReference type="EMBL" id="EPY02507.1"/>
    </source>
</evidence>
<evidence type="ECO:0000256" key="1">
    <source>
        <dbReference type="ARBA" id="ARBA00022737"/>
    </source>
</evidence>
<feature type="repeat" description="TPR" evidence="3">
    <location>
        <begin position="30"/>
        <end position="63"/>
    </location>
</feature>
<dbReference type="GO" id="GO:0032991">
    <property type="term" value="C:protein-containing complex"/>
    <property type="evidence" value="ECO:0007669"/>
    <property type="project" value="UniProtKB-ARBA"/>
</dbReference>
<gene>
    <name evidence="5" type="ORF">K678_05398</name>
</gene>
<keyword evidence="1" id="KW-0677">Repeat</keyword>
<name>S9S9F4_MAGFU</name>
<proteinExistence type="predicted"/>
<feature type="repeat" description="TPR" evidence="3">
    <location>
        <begin position="509"/>
        <end position="542"/>
    </location>
</feature>
<accession>S9S9F4</accession>
<dbReference type="GO" id="GO:0016192">
    <property type="term" value="P:vesicle-mediated transport"/>
    <property type="evidence" value="ECO:0007669"/>
    <property type="project" value="UniProtKB-ARBA"/>
</dbReference>
<organism evidence="5 6">
    <name type="scientific">Magnetospirillum fulvum MGU-K5</name>
    <dbReference type="NCBI Taxonomy" id="1316936"/>
    <lineage>
        <taxon>Bacteria</taxon>
        <taxon>Pseudomonadati</taxon>
        <taxon>Pseudomonadota</taxon>
        <taxon>Alphaproteobacteria</taxon>
        <taxon>Rhodospirillales</taxon>
        <taxon>Rhodospirillaceae</taxon>
        <taxon>Magnetospirillum</taxon>
    </lineage>
</organism>
<comment type="caution">
    <text evidence="5">The sequence shown here is derived from an EMBL/GenBank/DDBJ whole genome shotgun (WGS) entry which is preliminary data.</text>
</comment>
<keyword evidence="2 3" id="KW-0802">TPR repeat</keyword>
<sequence>MTKNRATQIAAALLLLCVPLAACDDAGDREAKYLRRGSDLLARGEFDKARIEFKNAARIKPSDPDVRYRLGLVDEAQGDLRNAFAAFSAAESQDAAFGPARLKLAQYFLAAEQYGEAETRINDVLAKDPDNVEAHALRAALLLRYKDYAGCEAEARLALAKDAGNITAISVLTGLYTALGDGAKAGAVLEEGIAKHPGEPSLQQLKIALFLRLDQFAKVEEAYRALFQLRPGEVRYRLELVDLYLKKGQIDAAEGTLRSGITDPDGDWPLKQRLVVFLSDNRSLDVAEKEVRQYLAQAPKKDELYFWLADLYIKHGAIDRGIDLLQQIVARNEFQTPGLTARASLARISFARGDRALAERLVAAVLEKAPTNRQALLLRAGMAFDKGQYQSAVSDLRAILREQASDKEALSLLSEALLMQGRIDLAIDTQAHLVDSLPLDPTPRVRLAQLYNVNNDTARALDLLNQVTKTHPSFAVAWESVARVKLSQKDLVGAIAAIDRLEALDGQHLTAQYLRGEALAAEDRLDDAVRLFSGVVSADPDSPLAEHALAALVGAYSRQNRLEAASHFIDTLRTDSPFVATVLGEIYLQRGLRDKAATELDRALAQNPARAEPYLDRTRLYLLDRKVAEAIDVAKRGIAAVPSSVPLPILLADIYSVEGRHQEALAIYEDLLARNPGLDLAANNAAELIADYKANDPVAMERARQLAERFQGASNPMQLDTLAWVYFRKGDQSKALVLANRIMNAEQMPPQVHYHIGMILLGADRKAEAKAHLQKALEGNTSYPGIETAKQVFQTL</sequence>
<evidence type="ECO:0000313" key="6">
    <source>
        <dbReference type="Proteomes" id="UP000015350"/>
    </source>
</evidence>
<dbReference type="SUPFAM" id="SSF81901">
    <property type="entry name" value="HCP-like"/>
    <property type="match status" value="1"/>
</dbReference>
<feature type="signal peptide" evidence="4">
    <location>
        <begin position="1"/>
        <end position="22"/>
    </location>
</feature>
<dbReference type="SMART" id="SM00028">
    <property type="entry name" value="TPR"/>
    <property type="match status" value="14"/>
</dbReference>
<dbReference type="PANTHER" id="PTHR45586">
    <property type="entry name" value="TPR REPEAT-CONTAINING PROTEIN PA4667"/>
    <property type="match status" value="1"/>
</dbReference>
<evidence type="ECO:0000256" key="3">
    <source>
        <dbReference type="PROSITE-ProRule" id="PRU00339"/>
    </source>
</evidence>
<dbReference type="eggNOG" id="COG0457">
    <property type="taxonomic scope" value="Bacteria"/>
</dbReference>
<dbReference type="Pfam" id="PF13181">
    <property type="entry name" value="TPR_8"/>
    <property type="match status" value="1"/>
</dbReference>
<feature type="repeat" description="TPR" evidence="3">
    <location>
        <begin position="577"/>
        <end position="610"/>
    </location>
</feature>
<dbReference type="GO" id="GO:0012505">
    <property type="term" value="C:endomembrane system"/>
    <property type="evidence" value="ECO:0007669"/>
    <property type="project" value="UniProtKB-ARBA"/>
</dbReference>
<protein>
    <submittedName>
        <fullName evidence="5">Uncharacterized protein</fullName>
    </submittedName>
</protein>
<dbReference type="Pfam" id="PF14559">
    <property type="entry name" value="TPR_19"/>
    <property type="match status" value="1"/>
</dbReference>
<dbReference type="Gene3D" id="1.25.40.10">
    <property type="entry name" value="Tetratricopeptide repeat domain"/>
    <property type="match status" value="4"/>
</dbReference>
<feature type="chain" id="PRO_5004569382" evidence="4">
    <location>
        <begin position="23"/>
        <end position="796"/>
    </location>
</feature>
<dbReference type="AlphaFoldDB" id="S9S9F4"/>
<dbReference type="PANTHER" id="PTHR45586:SF1">
    <property type="entry name" value="LIPOPOLYSACCHARIDE ASSEMBLY PROTEIN B"/>
    <property type="match status" value="1"/>
</dbReference>
<dbReference type="RefSeq" id="WP_021131439.1">
    <property type="nucleotide sequence ID" value="NZ_AQPH01000013.1"/>
</dbReference>
<dbReference type="GO" id="GO:0005737">
    <property type="term" value="C:cytoplasm"/>
    <property type="evidence" value="ECO:0007669"/>
    <property type="project" value="UniProtKB-ARBA"/>
</dbReference>
<dbReference type="InterPro" id="IPR051012">
    <property type="entry name" value="CellSynth/LPSAsmb/PSIAsmb"/>
</dbReference>
<dbReference type="Pfam" id="PF13432">
    <property type="entry name" value="TPR_16"/>
    <property type="match status" value="3"/>
</dbReference>
<dbReference type="InterPro" id="IPR019734">
    <property type="entry name" value="TPR_rpt"/>
</dbReference>
<reference evidence="5 6" key="1">
    <citation type="submission" date="2013-04" db="EMBL/GenBank/DDBJ databases">
        <authorList>
            <person name="Kuznetsov B."/>
            <person name="Ivanovsky R."/>
        </authorList>
    </citation>
    <scope>NUCLEOTIDE SEQUENCE [LARGE SCALE GENOMIC DNA]</scope>
    <source>
        <strain evidence="5 6">MGU-K5</strain>
    </source>
</reference>
<dbReference type="Proteomes" id="UP000015350">
    <property type="component" value="Unassembled WGS sequence"/>
</dbReference>
<dbReference type="SUPFAM" id="SSF48452">
    <property type="entry name" value="TPR-like"/>
    <property type="match status" value="4"/>
</dbReference>